<dbReference type="SUPFAM" id="SSF48013">
    <property type="entry name" value="NusB-like"/>
    <property type="match status" value="1"/>
</dbReference>
<feature type="binding site" evidence="13">
    <location>
        <position position="316"/>
    </location>
    <ligand>
        <name>S-adenosyl-L-methionine</name>
        <dbReference type="ChEBI" id="CHEBI:59789"/>
    </ligand>
</feature>
<feature type="binding site" evidence="13">
    <location>
        <position position="334"/>
    </location>
    <ligand>
        <name>S-adenosyl-L-methionine</name>
        <dbReference type="ChEBI" id="CHEBI:59789"/>
    </ligand>
</feature>
<dbReference type="InterPro" id="IPR029063">
    <property type="entry name" value="SAM-dependent_MTases_sf"/>
</dbReference>
<dbReference type="PANTHER" id="PTHR22807">
    <property type="entry name" value="NOP2 YEAST -RELATED NOL1/NOP2/FMU SUN DOMAIN-CONTAINING"/>
    <property type="match status" value="1"/>
</dbReference>
<dbReference type="InterPro" id="IPR054728">
    <property type="entry name" value="RsmB-like_ferredoxin"/>
</dbReference>
<comment type="caution">
    <text evidence="15">The sequence shown here is derived from an EMBL/GenBank/DDBJ whole genome shotgun (WGS) entry which is preliminary data.</text>
</comment>
<evidence type="ECO:0000256" key="10">
    <source>
        <dbReference type="ARBA" id="ARBA00030399"/>
    </source>
</evidence>
<dbReference type="Pfam" id="PF22458">
    <property type="entry name" value="RsmF-B_ferredox"/>
    <property type="match status" value="1"/>
</dbReference>
<evidence type="ECO:0000256" key="5">
    <source>
        <dbReference type="ARBA" id="ARBA00022552"/>
    </source>
</evidence>
<dbReference type="GO" id="GO:0008649">
    <property type="term" value="F:rRNA methyltransferase activity"/>
    <property type="evidence" value="ECO:0007669"/>
    <property type="project" value="InterPro"/>
</dbReference>
<keyword evidence="16" id="KW-1185">Reference proteome</keyword>
<dbReference type="InterPro" id="IPR006027">
    <property type="entry name" value="NusB_RsmB_TIM44"/>
</dbReference>
<evidence type="ECO:0000256" key="1">
    <source>
        <dbReference type="ARBA" id="ARBA00002724"/>
    </source>
</evidence>
<name>A0A371AXP4_9FIRM</name>
<dbReference type="Proteomes" id="UP000255036">
    <property type="component" value="Unassembled WGS sequence"/>
</dbReference>
<evidence type="ECO:0000256" key="8">
    <source>
        <dbReference type="ARBA" id="ARBA00022691"/>
    </source>
</evidence>
<comment type="similarity">
    <text evidence="13">Belongs to the class I-like SAM-binding methyltransferase superfamily. RsmB/NOP family.</text>
</comment>
<dbReference type="Gene3D" id="3.40.50.150">
    <property type="entry name" value="Vaccinia Virus protein VP39"/>
    <property type="match status" value="1"/>
</dbReference>
<dbReference type="InterPro" id="IPR004573">
    <property type="entry name" value="rRNA_ssu_MeTfrase_B"/>
</dbReference>
<evidence type="ECO:0000256" key="2">
    <source>
        <dbReference type="ARBA" id="ARBA00004496"/>
    </source>
</evidence>
<evidence type="ECO:0000256" key="11">
    <source>
        <dbReference type="ARBA" id="ARBA00031088"/>
    </source>
</evidence>
<reference evidence="15 16" key="1">
    <citation type="submission" date="2018-07" db="EMBL/GenBank/DDBJ databases">
        <title>Anaerosacharophilus polymeroproducens gen. nov. sp. nov., an anaerobic bacterium isolated from salt field.</title>
        <authorList>
            <person name="Kim W."/>
            <person name="Yang S.-H."/>
            <person name="Oh J."/>
            <person name="Lee J.-H."/>
            <person name="Kwon K.K."/>
        </authorList>
    </citation>
    <scope>NUCLEOTIDE SEQUENCE [LARGE SCALE GENOMIC DNA]</scope>
    <source>
        <strain evidence="15 16">MCWD5</strain>
    </source>
</reference>
<dbReference type="SUPFAM" id="SSF53335">
    <property type="entry name" value="S-adenosyl-L-methionine-dependent methyltransferases"/>
    <property type="match status" value="1"/>
</dbReference>
<evidence type="ECO:0000256" key="4">
    <source>
        <dbReference type="ARBA" id="ARBA00022490"/>
    </source>
</evidence>
<evidence type="ECO:0000313" key="16">
    <source>
        <dbReference type="Proteomes" id="UP000255036"/>
    </source>
</evidence>
<feature type="binding site" evidence="13">
    <location>
        <position position="289"/>
    </location>
    <ligand>
        <name>S-adenosyl-L-methionine</name>
        <dbReference type="ChEBI" id="CHEBI:59789"/>
    </ligand>
</feature>
<dbReference type="Gene3D" id="3.30.70.1170">
    <property type="entry name" value="Sun protein, domain 3"/>
    <property type="match status" value="1"/>
</dbReference>
<dbReference type="Gene3D" id="1.10.940.10">
    <property type="entry name" value="NusB-like"/>
    <property type="match status" value="1"/>
</dbReference>
<comment type="catalytic activity">
    <reaction evidence="12">
        <text>cytidine(967) in 16S rRNA + S-adenosyl-L-methionine = 5-methylcytidine(967) in 16S rRNA + S-adenosyl-L-homocysteine + H(+)</text>
        <dbReference type="Rhea" id="RHEA:42748"/>
        <dbReference type="Rhea" id="RHEA-COMP:10219"/>
        <dbReference type="Rhea" id="RHEA-COMP:10220"/>
        <dbReference type="ChEBI" id="CHEBI:15378"/>
        <dbReference type="ChEBI" id="CHEBI:57856"/>
        <dbReference type="ChEBI" id="CHEBI:59789"/>
        <dbReference type="ChEBI" id="CHEBI:74483"/>
        <dbReference type="ChEBI" id="CHEBI:82748"/>
        <dbReference type="EC" id="2.1.1.176"/>
    </reaction>
</comment>
<evidence type="ECO:0000256" key="9">
    <source>
        <dbReference type="ARBA" id="ARBA00022884"/>
    </source>
</evidence>
<dbReference type="OrthoDB" id="9810297at2"/>
<evidence type="ECO:0000256" key="3">
    <source>
        <dbReference type="ARBA" id="ARBA00012140"/>
    </source>
</evidence>
<dbReference type="PROSITE" id="PS51686">
    <property type="entry name" value="SAM_MT_RSMB_NOP"/>
    <property type="match status" value="1"/>
</dbReference>
<comment type="function">
    <text evidence="1">Specifically methylates the cytosine at position 967 (m5C967) of 16S rRNA.</text>
</comment>
<dbReference type="InterPro" id="IPR001678">
    <property type="entry name" value="MeTrfase_RsmB-F_NOP2_dom"/>
</dbReference>
<dbReference type="NCBIfam" id="NF011494">
    <property type="entry name" value="PRK14902.1"/>
    <property type="match status" value="1"/>
</dbReference>
<dbReference type="GO" id="GO:0003723">
    <property type="term" value="F:RNA binding"/>
    <property type="evidence" value="ECO:0007669"/>
    <property type="project" value="UniProtKB-UniRule"/>
</dbReference>
<evidence type="ECO:0000256" key="6">
    <source>
        <dbReference type="ARBA" id="ARBA00022603"/>
    </source>
</evidence>
<keyword evidence="4" id="KW-0963">Cytoplasm</keyword>
<dbReference type="PANTHER" id="PTHR22807:SF53">
    <property type="entry name" value="RIBOSOMAL RNA SMALL SUBUNIT METHYLTRANSFERASE B-RELATED"/>
    <property type="match status" value="1"/>
</dbReference>
<keyword evidence="5" id="KW-0698">rRNA processing</keyword>
<evidence type="ECO:0000256" key="13">
    <source>
        <dbReference type="PROSITE-ProRule" id="PRU01023"/>
    </source>
</evidence>
<dbReference type="EC" id="2.1.1.176" evidence="3"/>
<evidence type="ECO:0000256" key="12">
    <source>
        <dbReference type="ARBA" id="ARBA00047283"/>
    </source>
</evidence>
<keyword evidence="6 13" id="KW-0489">Methyltransferase</keyword>
<dbReference type="GO" id="GO:0006355">
    <property type="term" value="P:regulation of DNA-templated transcription"/>
    <property type="evidence" value="ECO:0007669"/>
    <property type="project" value="InterPro"/>
</dbReference>
<keyword evidence="7 13" id="KW-0808">Transferase</keyword>
<feature type="active site" description="Nucleophile" evidence="13">
    <location>
        <position position="387"/>
    </location>
</feature>
<dbReference type="InterPro" id="IPR035926">
    <property type="entry name" value="NusB-like_sf"/>
</dbReference>
<dbReference type="GO" id="GO:0005737">
    <property type="term" value="C:cytoplasm"/>
    <property type="evidence" value="ECO:0007669"/>
    <property type="project" value="UniProtKB-SubCell"/>
</dbReference>
<dbReference type="EMBL" id="QRCT01000013">
    <property type="protein sequence ID" value="RDU24321.1"/>
    <property type="molecule type" value="Genomic_DNA"/>
</dbReference>
<dbReference type="Pfam" id="PF01029">
    <property type="entry name" value="NusB"/>
    <property type="match status" value="1"/>
</dbReference>
<accession>A0A371AXP4</accession>
<dbReference type="RefSeq" id="WP_115481065.1">
    <property type="nucleotide sequence ID" value="NZ_QRCT01000013.1"/>
</dbReference>
<protein>
    <recommendedName>
        <fullName evidence="3">16S rRNA (cytosine(967)-C(5))-methyltransferase</fullName>
        <ecNumber evidence="3">2.1.1.176</ecNumber>
    </recommendedName>
    <alternativeName>
        <fullName evidence="10">16S rRNA m5C967 methyltransferase</fullName>
    </alternativeName>
    <alternativeName>
        <fullName evidence="11">rRNA (cytosine-C(5)-)-methyltransferase RsmB</fullName>
    </alternativeName>
</protein>
<feature type="binding site" evidence="13">
    <location>
        <begin position="265"/>
        <end position="271"/>
    </location>
    <ligand>
        <name>S-adenosyl-L-methionine</name>
        <dbReference type="ChEBI" id="CHEBI:59789"/>
    </ligand>
</feature>
<dbReference type="PRINTS" id="PR02008">
    <property type="entry name" value="RCMTFAMILY"/>
</dbReference>
<dbReference type="NCBIfam" id="TIGR00563">
    <property type="entry name" value="rsmB"/>
    <property type="match status" value="1"/>
</dbReference>
<dbReference type="Pfam" id="PF01189">
    <property type="entry name" value="Methyltr_RsmB-F"/>
    <property type="match status" value="1"/>
</dbReference>
<feature type="domain" description="SAM-dependent MTase RsmB/NOP-type" evidence="14">
    <location>
        <begin position="175"/>
        <end position="450"/>
    </location>
</feature>
<dbReference type="InterPro" id="IPR023267">
    <property type="entry name" value="RCMT"/>
</dbReference>
<evidence type="ECO:0000313" key="15">
    <source>
        <dbReference type="EMBL" id="RDU24321.1"/>
    </source>
</evidence>
<organism evidence="15 16">
    <name type="scientific">Anaerosacchariphilus polymeriproducens</name>
    <dbReference type="NCBI Taxonomy" id="1812858"/>
    <lineage>
        <taxon>Bacteria</taxon>
        <taxon>Bacillati</taxon>
        <taxon>Bacillota</taxon>
        <taxon>Clostridia</taxon>
        <taxon>Lachnospirales</taxon>
        <taxon>Lachnospiraceae</taxon>
        <taxon>Anaerosacchariphilus</taxon>
    </lineage>
</organism>
<evidence type="ECO:0000256" key="7">
    <source>
        <dbReference type="ARBA" id="ARBA00022679"/>
    </source>
</evidence>
<dbReference type="CDD" id="cd02440">
    <property type="entry name" value="AdoMet_MTases"/>
    <property type="match status" value="1"/>
</dbReference>
<evidence type="ECO:0000259" key="14">
    <source>
        <dbReference type="PROSITE" id="PS51686"/>
    </source>
</evidence>
<dbReference type="InterPro" id="IPR049560">
    <property type="entry name" value="MeTrfase_RsmB-F_NOP2_cat"/>
</dbReference>
<sequence>MTKPINSRDIILGILKEIIQEEEYSHIALRNTLDKYQYLEKQERAFITRVTEGTLEEMIKIDYILNQFSKVKVKKMKPFICNLLRISVYQILYMDSVPDSAACNEAVKIAAKRGFVNLKGFVNGVLRNIIRNRENIIFPDEKAEPDDYLSIMYSMPKWIVEKWLKTYGLEKTKIMLQSFFHEKGTVIRCNTKRISIEELEKELEKEGIVVKPAHYLNYALVISEFDTIGSIKAFQKGFFYVQDISSMLVAEVADPQKNNVIIDVCAAPGGKSLHLAEKLDGSGKVEARDLTPYKVGLIQENIEKSQLSNIIALQQDACTLDLDSVEQADILIADLPCSGLGVMNQKTDIKYKMTPEKEKQLVNLQRKILETVYQYVKKGGTLVYSTCTIDEEENIQNVKWLMERYPFQLESIDAYLPEELRSDTTKEGYLQLLPGIHQADGFFIAKLKRID</sequence>
<comment type="subcellular location">
    <subcellularLocation>
        <location evidence="2">Cytoplasm</location>
    </subcellularLocation>
</comment>
<dbReference type="AlphaFoldDB" id="A0A371AXP4"/>
<keyword evidence="9 13" id="KW-0694">RNA-binding</keyword>
<proteinExistence type="inferred from homology"/>
<gene>
    <name evidence="15" type="ORF">DWV06_04930</name>
</gene>
<keyword evidence="8 13" id="KW-0949">S-adenosyl-L-methionine</keyword>